<sequence>MDAKGLAAFTSTANMVRCKSAVDPIPTTEAIGDLDVHFWLNLTKRAAQILKIPYGIRYQRNRALPGRFLAGNCRDIAPPVQILDKKPTKSTTKQAVTTNNATRKDDEWSDTSDAVSDTSFTPPKNLGKCAKFDEDGRRHVVPPPRVAPKQRFVQEDKNGQRNLLPPPGFKNLVPKVINEVEPEPEKLTFERRQDFKKPSVKYGGISLAVMREQPERFEKLKNSRSSKKHKSVPKKHGRSKSQPMISVTVDGKTTCWQSWFLKGVFDAEEDLLYNTRWPASSF</sequence>
<dbReference type="Proteomes" id="UP000286045">
    <property type="component" value="Unassembled WGS sequence"/>
</dbReference>
<name>A0A439DG50_9PEZI</name>
<feature type="region of interest" description="Disordered" evidence="1">
    <location>
        <begin position="87"/>
        <end position="122"/>
    </location>
</feature>
<organism evidence="2 3">
    <name type="scientific">Xylaria grammica</name>
    <dbReference type="NCBI Taxonomy" id="363999"/>
    <lineage>
        <taxon>Eukaryota</taxon>
        <taxon>Fungi</taxon>
        <taxon>Dikarya</taxon>
        <taxon>Ascomycota</taxon>
        <taxon>Pezizomycotina</taxon>
        <taxon>Sordariomycetes</taxon>
        <taxon>Xylariomycetidae</taxon>
        <taxon>Xylariales</taxon>
        <taxon>Xylariaceae</taxon>
        <taxon>Xylaria</taxon>
    </lineage>
</organism>
<dbReference type="EMBL" id="RYZI01000028">
    <property type="protein sequence ID" value="RWA13384.1"/>
    <property type="molecule type" value="Genomic_DNA"/>
</dbReference>
<feature type="compositionally biased region" description="Polar residues" evidence="1">
    <location>
        <begin position="111"/>
        <end position="122"/>
    </location>
</feature>
<accession>A0A439DG50</accession>
<protein>
    <submittedName>
        <fullName evidence="2">Uncharacterized protein</fullName>
    </submittedName>
</protein>
<feature type="compositionally biased region" description="Polar residues" evidence="1">
    <location>
        <begin position="89"/>
        <end position="101"/>
    </location>
</feature>
<feature type="region of interest" description="Disordered" evidence="1">
    <location>
        <begin position="215"/>
        <end position="245"/>
    </location>
</feature>
<gene>
    <name evidence="2" type="ORF">EKO27_g1725</name>
</gene>
<evidence type="ECO:0000313" key="2">
    <source>
        <dbReference type="EMBL" id="RWA13384.1"/>
    </source>
</evidence>
<reference evidence="2 3" key="1">
    <citation type="submission" date="2018-12" db="EMBL/GenBank/DDBJ databases">
        <title>Draft genome sequence of Xylaria grammica IHI A82.</title>
        <authorList>
            <person name="Buettner E."/>
            <person name="Kellner H."/>
        </authorList>
    </citation>
    <scope>NUCLEOTIDE SEQUENCE [LARGE SCALE GENOMIC DNA]</scope>
    <source>
        <strain evidence="2 3">IHI A82</strain>
    </source>
</reference>
<keyword evidence="3" id="KW-1185">Reference proteome</keyword>
<evidence type="ECO:0000256" key="1">
    <source>
        <dbReference type="SAM" id="MobiDB-lite"/>
    </source>
</evidence>
<dbReference type="AlphaFoldDB" id="A0A439DG50"/>
<feature type="compositionally biased region" description="Basic residues" evidence="1">
    <location>
        <begin position="222"/>
        <end position="239"/>
    </location>
</feature>
<comment type="caution">
    <text evidence="2">The sequence shown here is derived from an EMBL/GenBank/DDBJ whole genome shotgun (WGS) entry which is preliminary data.</text>
</comment>
<evidence type="ECO:0000313" key="3">
    <source>
        <dbReference type="Proteomes" id="UP000286045"/>
    </source>
</evidence>
<proteinExistence type="predicted"/>